<feature type="transmembrane region" description="Helical" evidence="1">
    <location>
        <begin position="155"/>
        <end position="173"/>
    </location>
</feature>
<dbReference type="STRING" id="582672.SAMN05216360_108274"/>
<gene>
    <name evidence="2" type="ORF">SAMN05216360_108274</name>
</gene>
<feature type="transmembrane region" description="Helical" evidence="1">
    <location>
        <begin position="323"/>
        <end position="339"/>
    </location>
</feature>
<keyword evidence="1" id="KW-0812">Transmembrane</keyword>
<sequence>MSRPTRHPALLGLAGLVLLALCLLAGGWRGAMASYLAAWLVLLALPVGALPVVIVAERFGERVKARGGVEMLAGLRRLMALMPVAALLALPVLAAAALLYPWVREPAHTPLAALWFTVPFFVARVIAYVAAWTWLSFRFARPFDAPGEGRTVPAVGLHAVIGTLFVTDVIASLDPRLDSTLLGLLVMTAWSGLAFAAAILLAWEEPEPVGRGRTAPGRGRLVPLVVLLSLWAYLHFVQFLIVWSANLPPEVAWYFARGGWLGRALSIVAGAVVVLAGLATLRPGRPTTRILAGAAVAVHALEMFWLVTPAIRDRFVLRPSDALAAGGVACLAAALRPFLRPRADRAASAARRAGRPA</sequence>
<keyword evidence="1" id="KW-1133">Transmembrane helix</keyword>
<dbReference type="Proteomes" id="UP000198704">
    <property type="component" value="Unassembled WGS sequence"/>
</dbReference>
<dbReference type="AlphaFoldDB" id="A0A1H0BRV5"/>
<dbReference type="OrthoDB" id="140980at2"/>
<dbReference type="EMBL" id="FNHS01000008">
    <property type="protein sequence ID" value="SDN48372.1"/>
    <property type="molecule type" value="Genomic_DNA"/>
</dbReference>
<feature type="transmembrane region" description="Helical" evidence="1">
    <location>
        <begin position="224"/>
        <end position="245"/>
    </location>
</feature>
<evidence type="ECO:0008006" key="4">
    <source>
        <dbReference type="Google" id="ProtNLM"/>
    </source>
</evidence>
<dbReference type="PANTHER" id="PTHR43044">
    <property type="match status" value="1"/>
</dbReference>
<proteinExistence type="predicted"/>
<evidence type="ECO:0000313" key="3">
    <source>
        <dbReference type="Proteomes" id="UP000198704"/>
    </source>
</evidence>
<evidence type="ECO:0000256" key="1">
    <source>
        <dbReference type="SAM" id="Phobius"/>
    </source>
</evidence>
<keyword evidence="1" id="KW-0472">Membrane</keyword>
<keyword evidence="3" id="KW-1185">Reference proteome</keyword>
<organism evidence="2 3">
    <name type="scientific">Methylobacterium phyllostachyos</name>
    <dbReference type="NCBI Taxonomy" id="582672"/>
    <lineage>
        <taxon>Bacteria</taxon>
        <taxon>Pseudomonadati</taxon>
        <taxon>Pseudomonadota</taxon>
        <taxon>Alphaproteobacteria</taxon>
        <taxon>Hyphomicrobiales</taxon>
        <taxon>Methylobacteriaceae</taxon>
        <taxon>Methylobacterium</taxon>
    </lineage>
</organism>
<evidence type="ECO:0000313" key="2">
    <source>
        <dbReference type="EMBL" id="SDN48372.1"/>
    </source>
</evidence>
<reference evidence="3" key="1">
    <citation type="submission" date="2016-10" db="EMBL/GenBank/DDBJ databases">
        <authorList>
            <person name="Varghese N."/>
            <person name="Submissions S."/>
        </authorList>
    </citation>
    <scope>NUCLEOTIDE SEQUENCE [LARGE SCALE GENOMIC DNA]</scope>
    <source>
        <strain evidence="3">BL47</strain>
    </source>
</reference>
<feature type="transmembrane region" description="Helical" evidence="1">
    <location>
        <begin position="35"/>
        <end position="57"/>
    </location>
</feature>
<feature type="transmembrane region" description="Helical" evidence="1">
    <location>
        <begin position="260"/>
        <end position="278"/>
    </location>
</feature>
<protein>
    <recommendedName>
        <fullName evidence="4">Quinol:cytochrome c oxidoreductase quinone-binding subunit 2</fullName>
    </recommendedName>
</protein>
<dbReference type="RefSeq" id="WP_091716982.1">
    <property type="nucleotide sequence ID" value="NZ_FNHS01000008.1"/>
</dbReference>
<name>A0A1H0BRV5_9HYPH</name>
<feature type="transmembrane region" description="Helical" evidence="1">
    <location>
        <begin position="290"/>
        <end position="311"/>
    </location>
</feature>
<feature type="transmembrane region" description="Helical" evidence="1">
    <location>
        <begin position="112"/>
        <end position="135"/>
    </location>
</feature>
<feature type="transmembrane region" description="Helical" evidence="1">
    <location>
        <begin position="179"/>
        <end position="203"/>
    </location>
</feature>
<dbReference type="PANTHER" id="PTHR43044:SF1">
    <property type="entry name" value="QUINOL:CYTOCHROME C OXIDOREDUCTASE QUINONE-BINDING SUBUNIT 2"/>
    <property type="match status" value="1"/>
</dbReference>
<accession>A0A1H0BRV5</accession>
<feature type="transmembrane region" description="Helical" evidence="1">
    <location>
        <begin position="78"/>
        <end position="100"/>
    </location>
</feature>